<feature type="region of interest" description="Disordered" evidence="1">
    <location>
        <begin position="1"/>
        <end position="89"/>
    </location>
</feature>
<proteinExistence type="predicted"/>
<evidence type="ECO:0000313" key="3">
    <source>
        <dbReference type="EnsemblMetazoa" id="G6265.1:cds"/>
    </source>
</evidence>
<dbReference type="Proteomes" id="UP000005408">
    <property type="component" value="Unassembled WGS sequence"/>
</dbReference>
<feature type="transmembrane region" description="Helical" evidence="2">
    <location>
        <begin position="203"/>
        <end position="222"/>
    </location>
</feature>
<feature type="compositionally biased region" description="Low complexity" evidence="1">
    <location>
        <begin position="115"/>
        <end position="130"/>
    </location>
</feature>
<sequence>MPRSNERREWSYRNQQHIQDTQQRVSGNSAGSDGSNNSGSAYSSFQGVQEPEIDYEDDTNENEAHGIHQSTVSYISRGPRFNLTTFRGPSQYDRRGQCVFYDNARNVPGREDFRSSNQSSGSNSSYPSSYEQVQSAQSSPRYTESYEQVQSAQSSPRYTEPTPSPHSVPEYPASQRDVYHRATETDQSIQKHKGCSIKKICKYIVWTTIFLGISFGVALSTFNNFNTSDLERQMLKGNDEINKTVARSLKLVDDSLKEAIVSVRNGSQTISNESSSNSNKTEAQIREMKTMLLTLFEELKRNITSYWNSQVNRGGGSGLGSGSDSGGHCYNSTTNGCVDQCYNICDGDYQSCWTCKGFITCANRNLWQRNCSEIHLVWDDHTKRCESVSNTCQ</sequence>
<evidence type="ECO:0000256" key="1">
    <source>
        <dbReference type="SAM" id="MobiDB-lite"/>
    </source>
</evidence>
<dbReference type="AlphaFoldDB" id="A0A8W8NC87"/>
<evidence type="ECO:0000313" key="4">
    <source>
        <dbReference type="Proteomes" id="UP000005408"/>
    </source>
</evidence>
<feature type="compositionally biased region" description="Low complexity" evidence="1">
    <location>
        <begin position="26"/>
        <end position="44"/>
    </location>
</feature>
<feature type="compositionally biased region" description="Basic and acidic residues" evidence="1">
    <location>
        <begin position="1"/>
        <end position="11"/>
    </location>
</feature>
<feature type="compositionally biased region" description="Polar residues" evidence="1">
    <location>
        <begin position="131"/>
        <end position="157"/>
    </location>
</feature>
<protein>
    <submittedName>
        <fullName evidence="3">Uncharacterized protein</fullName>
    </submittedName>
</protein>
<feature type="region of interest" description="Disordered" evidence="1">
    <location>
        <begin position="107"/>
        <end position="173"/>
    </location>
</feature>
<keyword evidence="2" id="KW-1133">Transmembrane helix</keyword>
<keyword evidence="2" id="KW-0472">Membrane</keyword>
<accession>A0A8W8NC87</accession>
<keyword evidence="2" id="KW-0812">Transmembrane</keyword>
<evidence type="ECO:0000256" key="2">
    <source>
        <dbReference type="SAM" id="Phobius"/>
    </source>
</evidence>
<feature type="compositionally biased region" description="Polar residues" evidence="1">
    <location>
        <begin position="12"/>
        <end position="25"/>
    </location>
</feature>
<dbReference type="EnsemblMetazoa" id="G6265.1">
    <property type="protein sequence ID" value="G6265.1:cds"/>
    <property type="gene ID" value="G6265"/>
</dbReference>
<name>A0A8W8NC87_MAGGI</name>
<organism evidence="3 4">
    <name type="scientific">Magallana gigas</name>
    <name type="common">Pacific oyster</name>
    <name type="synonym">Crassostrea gigas</name>
    <dbReference type="NCBI Taxonomy" id="29159"/>
    <lineage>
        <taxon>Eukaryota</taxon>
        <taxon>Metazoa</taxon>
        <taxon>Spiralia</taxon>
        <taxon>Lophotrochozoa</taxon>
        <taxon>Mollusca</taxon>
        <taxon>Bivalvia</taxon>
        <taxon>Autobranchia</taxon>
        <taxon>Pteriomorphia</taxon>
        <taxon>Ostreida</taxon>
        <taxon>Ostreoidea</taxon>
        <taxon>Ostreidae</taxon>
        <taxon>Magallana</taxon>
    </lineage>
</organism>
<reference evidence="3" key="1">
    <citation type="submission" date="2022-08" db="UniProtKB">
        <authorList>
            <consortium name="EnsemblMetazoa"/>
        </authorList>
    </citation>
    <scope>IDENTIFICATION</scope>
    <source>
        <strain evidence="3">05x7-T-G4-1.051#20</strain>
    </source>
</reference>
<feature type="compositionally biased region" description="Acidic residues" evidence="1">
    <location>
        <begin position="51"/>
        <end position="61"/>
    </location>
</feature>
<keyword evidence="4" id="KW-1185">Reference proteome</keyword>